<evidence type="ECO:0000313" key="2">
    <source>
        <dbReference type="EMBL" id="KAJ7041419.1"/>
    </source>
</evidence>
<proteinExistence type="predicted"/>
<dbReference type="AlphaFoldDB" id="A0AAD6T7U1"/>
<comment type="caution">
    <text evidence="2">The sequence shown here is derived from an EMBL/GenBank/DDBJ whole genome shotgun (WGS) entry which is preliminary data.</text>
</comment>
<organism evidence="2 3">
    <name type="scientific">Mycena alexandri</name>
    <dbReference type="NCBI Taxonomy" id="1745969"/>
    <lineage>
        <taxon>Eukaryota</taxon>
        <taxon>Fungi</taxon>
        <taxon>Dikarya</taxon>
        <taxon>Basidiomycota</taxon>
        <taxon>Agaricomycotina</taxon>
        <taxon>Agaricomycetes</taxon>
        <taxon>Agaricomycetidae</taxon>
        <taxon>Agaricales</taxon>
        <taxon>Marasmiineae</taxon>
        <taxon>Mycenaceae</taxon>
        <taxon>Mycena</taxon>
    </lineage>
</organism>
<evidence type="ECO:0000313" key="3">
    <source>
        <dbReference type="Proteomes" id="UP001218188"/>
    </source>
</evidence>
<feature type="region of interest" description="Disordered" evidence="1">
    <location>
        <begin position="63"/>
        <end position="83"/>
    </location>
</feature>
<reference evidence="2" key="1">
    <citation type="submission" date="2023-03" db="EMBL/GenBank/DDBJ databases">
        <title>Massive genome expansion in bonnet fungi (Mycena s.s.) driven by repeated elements and novel gene families across ecological guilds.</title>
        <authorList>
            <consortium name="Lawrence Berkeley National Laboratory"/>
            <person name="Harder C.B."/>
            <person name="Miyauchi S."/>
            <person name="Viragh M."/>
            <person name="Kuo A."/>
            <person name="Thoen E."/>
            <person name="Andreopoulos B."/>
            <person name="Lu D."/>
            <person name="Skrede I."/>
            <person name="Drula E."/>
            <person name="Henrissat B."/>
            <person name="Morin E."/>
            <person name="Kohler A."/>
            <person name="Barry K."/>
            <person name="LaButti K."/>
            <person name="Morin E."/>
            <person name="Salamov A."/>
            <person name="Lipzen A."/>
            <person name="Mereny Z."/>
            <person name="Hegedus B."/>
            <person name="Baldrian P."/>
            <person name="Stursova M."/>
            <person name="Weitz H."/>
            <person name="Taylor A."/>
            <person name="Grigoriev I.V."/>
            <person name="Nagy L.G."/>
            <person name="Martin F."/>
            <person name="Kauserud H."/>
        </authorList>
    </citation>
    <scope>NUCLEOTIDE SEQUENCE</scope>
    <source>
        <strain evidence="2">CBHHK200</strain>
    </source>
</reference>
<dbReference type="Proteomes" id="UP001218188">
    <property type="component" value="Unassembled WGS sequence"/>
</dbReference>
<evidence type="ECO:0000256" key="1">
    <source>
        <dbReference type="SAM" id="MobiDB-lite"/>
    </source>
</evidence>
<dbReference type="EMBL" id="JARJCM010000017">
    <property type="protein sequence ID" value="KAJ7041419.1"/>
    <property type="molecule type" value="Genomic_DNA"/>
</dbReference>
<protein>
    <submittedName>
        <fullName evidence="2">Uncharacterized protein</fullName>
    </submittedName>
</protein>
<accession>A0AAD6T7U1</accession>
<sequence length="123" mass="13804">MFNPPRRSLPLKLRSVRFFPLPACPTSAFRPQTSAGYCGLQLHQLAVRARNVCIPLGRRGPHTLRPNAHRSPLDGSARLSKSRTAHRYRRQNNTCACTPWSLDLGIAAYLYFYEAKTFSCGDG</sequence>
<gene>
    <name evidence="2" type="ORF">C8F04DRAFT_1253112</name>
</gene>
<keyword evidence="3" id="KW-1185">Reference proteome</keyword>
<name>A0AAD6T7U1_9AGAR</name>